<accession>A0A5R9EX42</accession>
<evidence type="ECO:0000256" key="1">
    <source>
        <dbReference type="SAM" id="MobiDB-lite"/>
    </source>
</evidence>
<comment type="caution">
    <text evidence="3">The sequence shown here is derived from an EMBL/GenBank/DDBJ whole genome shotgun (WGS) entry which is preliminary data.</text>
</comment>
<proteinExistence type="predicted"/>
<evidence type="ECO:0000313" key="4">
    <source>
        <dbReference type="Proteomes" id="UP000308230"/>
    </source>
</evidence>
<feature type="compositionally biased region" description="Polar residues" evidence="1">
    <location>
        <begin position="63"/>
        <end position="74"/>
    </location>
</feature>
<evidence type="ECO:0000313" key="3">
    <source>
        <dbReference type="EMBL" id="TLS35431.1"/>
    </source>
</evidence>
<dbReference type="RefSeq" id="WP_138128881.1">
    <property type="nucleotide sequence ID" value="NZ_SWLG01000021.1"/>
</dbReference>
<dbReference type="EMBL" id="SWLG01000021">
    <property type="protein sequence ID" value="TLS35431.1"/>
    <property type="molecule type" value="Genomic_DNA"/>
</dbReference>
<protein>
    <recommendedName>
        <fullName evidence="5">FAD/FMN-containing dehydrogenase</fullName>
    </recommendedName>
</protein>
<dbReference type="Proteomes" id="UP000308230">
    <property type="component" value="Unassembled WGS sequence"/>
</dbReference>
<sequence length="88" mass="9659">MKKNMIVILATLLFVIGPGNAALAHGNPGNNNVNFGQAQKYMQEMHPGMTKQEVKEMYNTCHGTNGAAPSNNFQEMGEHMNGGMMYQQ</sequence>
<feature type="signal peptide" evidence="2">
    <location>
        <begin position="1"/>
        <end position="21"/>
    </location>
</feature>
<dbReference type="OrthoDB" id="2166958at2"/>
<evidence type="ECO:0000256" key="2">
    <source>
        <dbReference type="SAM" id="SignalP"/>
    </source>
</evidence>
<name>A0A5R9EX42_9BACL</name>
<feature type="region of interest" description="Disordered" evidence="1">
    <location>
        <begin position="63"/>
        <end position="88"/>
    </location>
</feature>
<reference evidence="3 4" key="1">
    <citation type="submission" date="2019-04" db="EMBL/GenBank/DDBJ databases">
        <title>Bacillus caeni sp. nov., a bacterium isolated from mangrove sediment.</title>
        <authorList>
            <person name="Huang H."/>
            <person name="Mo K."/>
            <person name="Hu Y."/>
        </authorList>
    </citation>
    <scope>NUCLEOTIDE SEQUENCE [LARGE SCALE GENOMIC DNA]</scope>
    <source>
        <strain evidence="3 4">HB172195</strain>
    </source>
</reference>
<keyword evidence="4" id="KW-1185">Reference proteome</keyword>
<evidence type="ECO:0008006" key="5">
    <source>
        <dbReference type="Google" id="ProtNLM"/>
    </source>
</evidence>
<organism evidence="3 4">
    <name type="scientific">Exobacillus caeni</name>
    <dbReference type="NCBI Taxonomy" id="2574798"/>
    <lineage>
        <taxon>Bacteria</taxon>
        <taxon>Bacillati</taxon>
        <taxon>Bacillota</taxon>
        <taxon>Bacilli</taxon>
        <taxon>Bacillales</taxon>
        <taxon>Guptibacillaceae</taxon>
        <taxon>Exobacillus</taxon>
    </lineage>
</organism>
<feature type="chain" id="PRO_5038852880" description="FAD/FMN-containing dehydrogenase" evidence="2">
    <location>
        <begin position="22"/>
        <end position="88"/>
    </location>
</feature>
<keyword evidence="2" id="KW-0732">Signal</keyword>
<gene>
    <name evidence="3" type="ORF">FCL54_20245</name>
</gene>
<dbReference type="AlphaFoldDB" id="A0A5R9EX42"/>